<evidence type="ECO:0000313" key="1">
    <source>
        <dbReference type="EMBL" id="QNJ57049.1"/>
    </source>
</evidence>
<proteinExistence type="predicted"/>
<organism evidence="1 2">
    <name type="scientific">Gordonia phage Rabbitrun</name>
    <dbReference type="NCBI Taxonomy" id="2762280"/>
    <lineage>
        <taxon>Viruses</taxon>
        <taxon>Duplodnaviria</taxon>
        <taxon>Heunggongvirae</taxon>
        <taxon>Uroviricota</taxon>
        <taxon>Caudoviricetes</taxon>
        <taxon>Deeyouvirinae</taxon>
        <taxon>Nevillevirus</taxon>
        <taxon>Nevillevirus rabbitrun</taxon>
    </lineage>
</organism>
<sequence>MNRSEAVELYTKALKEEIEGVDTLAACRSFSELHDHTDANMLADKERVLIEKHFHGEDVMEIVGASQDLVDIWLANKDYEWATVDRSDAKGGYPWKGRIFRQPNEETARSQAWSFGYTVLKRKPGEEWAEA</sequence>
<reference evidence="1 2" key="1">
    <citation type="submission" date="2020-06" db="EMBL/GenBank/DDBJ databases">
        <authorList>
            <person name="Herren C.D."/>
            <person name="Smith Caldas M."/>
            <person name="Brooke G.M."/>
            <person name="Cabrera L.J."/>
            <person name="Caudill C.B."/>
            <person name="Ewell K.O."/>
            <person name="Haas C.L."/>
            <person name="Shapland G.L."/>
            <person name="Sitek C.J."/>
            <person name="Thompson J.S."/>
            <person name="Pollenz R.S."/>
            <person name="Garlena R.A."/>
            <person name="Russell D.A."/>
            <person name="Pope W.H."/>
            <person name="Jacobs-Sera D."/>
            <person name="Hatfull G.F."/>
        </authorList>
    </citation>
    <scope>NUCLEOTIDE SEQUENCE [LARGE SCALE GENOMIC DNA]</scope>
</reference>
<evidence type="ECO:0000313" key="2">
    <source>
        <dbReference type="Proteomes" id="UP000515957"/>
    </source>
</evidence>
<accession>A0A7G8LIH7</accession>
<dbReference type="EMBL" id="MT658805">
    <property type="protein sequence ID" value="QNJ57049.1"/>
    <property type="molecule type" value="Genomic_DNA"/>
</dbReference>
<dbReference type="KEGG" id="vg:70080655"/>
<protein>
    <submittedName>
        <fullName evidence="1">Uncharacterized protein</fullName>
    </submittedName>
</protein>
<dbReference type="Proteomes" id="UP000515957">
    <property type="component" value="Segment"/>
</dbReference>
<dbReference type="GeneID" id="70080655"/>
<gene>
    <name evidence="1" type="primary">5</name>
    <name evidence="1" type="ORF">SEA_RABBITRUN_5</name>
</gene>
<keyword evidence="2" id="KW-1185">Reference proteome</keyword>
<dbReference type="RefSeq" id="YP_010246118.1">
    <property type="nucleotide sequence ID" value="NC_060133.1"/>
</dbReference>
<name>A0A7G8LIH7_9CAUD</name>